<dbReference type="PANTHER" id="PTHR10742:SF410">
    <property type="entry name" value="LYSINE-SPECIFIC HISTONE DEMETHYLASE 2"/>
    <property type="match status" value="1"/>
</dbReference>
<feature type="domain" description="Amine oxidase" evidence="1">
    <location>
        <begin position="242"/>
        <end position="428"/>
    </location>
</feature>
<dbReference type="Gene3D" id="3.50.50.60">
    <property type="entry name" value="FAD/NAD(P)-binding domain"/>
    <property type="match status" value="2"/>
</dbReference>
<sequence length="429" mass="45872">MAPELSRRLFLGGALAAAALPTGTARASAIPDPVRHLRTSWSADPFARCSYSYLAPSPLGTDVRPMLAAPVGRLHFAGEATSAEAPATTHGALESGRRAAREVLAEGARSVVVVGSGFAGTACARALADRGVAVTVLEARDRVGGRIWTARLGELPADLGASWIHGQQHNPVTDLLNATGDRRHRFDHGNADGRDQAAFAELARYQDKLDGLPRPTEVPVATVFPDPAPTALAYAASVVYSQEYGADIEDLSAHAEQEGRAARGGDLLLPDGYDRLLAHLRGEVGIRIRAVVQSVGQRADGVRLTLTGGETVEADRVVLTVPIGVLKAGTISFDPPLPQAKRQAISTIGAGLLDKLWLEFPKRFWPADADVLDWCDPHSPGRWSWWVNGYKLFGRPILLGFNSGREARRLANAPDREVVASALDALRRR</sequence>
<dbReference type="Pfam" id="PF01593">
    <property type="entry name" value="Amino_oxidase"/>
    <property type="match status" value="3"/>
</dbReference>
<dbReference type="Gene3D" id="3.90.660.10">
    <property type="match status" value="1"/>
</dbReference>
<dbReference type="InterPro" id="IPR002937">
    <property type="entry name" value="Amino_oxidase"/>
</dbReference>
<accession>A0ABS5A6U7</accession>
<keyword evidence="3" id="KW-1185">Reference proteome</keyword>
<gene>
    <name evidence="2" type="ORF">JOF53_001182</name>
</gene>
<feature type="domain" description="Amine oxidase" evidence="1">
    <location>
        <begin position="28"/>
        <end position="104"/>
    </location>
</feature>
<dbReference type="PANTHER" id="PTHR10742">
    <property type="entry name" value="FLAVIN MONOAMINE OXIDASE"/>
    <property type="match status" value="1"/>
</dbReference>
<comment type="caution">
    <text evidence="2">The sequence shown here is derived from an EMBL/GenBank/DDBJ whole genome shotgun (WGS) entry which is preliminary data.</text>
</comment>
<evidence type="ECO:0000259" key="1">
    <source>
        <dbReference type="Pfam" id="PF01593"/>
    </source>
</evidence>
<dbReference type="InterPro" id="IPR006311">
    <property type="entry name" value="TAT_signal"/>
</dbReference>
<feature type="domain" description="Amine oxidase" evidence="1">
    <location>
        <begin position="118"/>
        <end position="205"/>
    </location>
</feature>
<dbReference type="SUPFAM" id="SSF51905">
    <property type="entry name" value="FAD/NAD(P)-binding domain"/>
    <property type="match status" value="2"/>
</dbReference>
<dbReference type="Proteomes" id="UP001519363">
    <property type="component" value="Unassembled WGS sequence"/>
</dbReference>
<organism evidence="2 3">
    <name type="scientific">Crossiella equi</name>
    <dbReference type="NCBI Taxonomy" id="130796"/>
    <lineage>
        <taxon>Bacteria</taxon>
        <taxon>Bacillati</taxon>
        <taxon>Actinomycetota</taxon>
        <taxon>Actinomycetes</taxon>
        <taxon>Pseudonocardiales</taxon>
        <taxon>Pseudonocardiaceae</taxon>
        <taxon>Crossiella</taxon>
    </lineage>
</organism>
<dbReference type="InterPro" id="IPR036188">
    <property type="entry name" value="FAD/NAD-bd_sf"/>
</dbReference>
<reference evidence="2 3" key="1">
    <citation type="submission" date="2021-03" db="EMBL/GenBank/DDBJ databases">
        <title>Sequencing the genomes of 1000 actinobacteria strains.</title>
        <authorList>
            <person name="Klenk H.-P."/>
        </authorList>
    </citation>
    <scope>NUCLEOTIDE SEQUENCE [LARGE SCALE GENOMIC DNA]</scope>
    <source>
        <strain evidence="2 3">DSM 44580</strain>
    </source>
</reference>
<evidence type="ECO:0000313" key="3">
    <source>
        <dbReference type="Proteomes" id="UP001519363"/>
    </source>
</evidence>
<evidence type="ECO:0000313" key="2">
    <source>
        <dbReference type="EMBL" id="MBP2472310.1"/>
    </source>
</evidence>
<protein>
    <submittedName>
        <fullName evidence="2">Monoamine oxidase</fullName>
    </submittedName>
</protein>
<name>A0ABS5A6U7_9PSEU</name>
<dbReference type="SUPFAM" id="SSF54373">
    <property type="entry name" value="FAD-linked reductases, C-terminal domain"/>
    <property type="match status" value="1"/>
</dbReference>
<dbReference type="InterPro" id="IPR050281">
    <property type="entry name" value="Flavin_monoamine_oxidase"/>
</dbReference>
<dbReference type="EMBL" id="JAGIOO010000001">
    <property type="protein sequence ID" value="MBP2472310.1"/>
    <property type="molecule type" value="Genomic_DNA"/>
</dbReference>
<dbReference type="RefSeq" id="WP_086781526.1">
    <property type="nucleotide sequence ID" value="NZ_JAGIOO010000001.1"/>
</dbReference>
<dbReference type="PROSITE" id="PS51318">
    <property type="entry name" value="TAT"/>
    <property type="match status" value="1"/>
</dbReference>
<proteinExistence type="predicted"/>